<sequence>MGAFGTAASDFMEERMKGLAEETVQEGFVILQGAQLRPLLPESEFTAFARFWSDLPLDTTLHDGGRYRHRRYGRLRVEIGDDGAEFEVLPHKTFRQDGIPLWKGTDREFAPAGEEALLHPAMTALVGFDTDLARSITGRRSWEVGIHLIRMVAHAGEQGLPTPEGRHRDGHCYIGMHLVRREGCVGGESTVYPDSGEAVRLTLTEPMDSIFVDDRLVTHEVSPTVAVGETGIRDMLLVDINPLGSDA</sequence>
<dbReference type="RefSeq" id="WP_369269321.1">
    <property type="nucleotide sequence ID" value="NZ_CP163432.1"/>
</dbReference>
<dbReference type="InterPro" id="IPR018724">
    <property type="entry name" value="2OG-Fe_dioxygenase"/>
</dbReference>
<keyword evidence="1" id="KW-0560">Oxidoreductase</keyword>
<evidence type="ECO:0000313" key="1">
    <source>
        <dbReference type="EMBL" id="XDQ08873.1"/>
    </source>
</evidence>
<dbReference type="Pfam" id="PF10014">
    <property type="entry name" value="2OG-Fe_Oxy_2"/>
    <property type="match status" value="1"/>
</dbReference>
<protein>
    <submittedName>
        <fullName evidence="1">2OG-Fe dioxygenase family protein</fullName>
    </submittedName>
</protein>
<dbReference type="GO" id="GO:0051213">
    <property type="term" value="F:dioxygenase activity"/>
    <property type="evidence" value="ECO:0007669"/>
    <property type="project" value="UniProtKB-KW"/>
</dbReference>
<gene>
    <name evidence="1" type="ORF">AB5J55_04040</name>
</gene>
<dbReference type="Gene3D" id="2.60.120.620">
    <property type="entry name" value="q2cbj1_9rhob like domain"/>
    <property type="match status" value="1"/>
</dbReference>
<organism evidence="1">
    <name type="scientific">Streptomyces sp. R11</name>
    <dbReference type="NCBI Taxonomy" id="3238625"/>
    <lineage>
        <taxon>Bacteria</taxon>
        <taxon>Bacillati</taxon>
        <taxon>Actinomycetota</taxon>
        <taxon>Actinomycetes</taxon>
        <taxon>Kitasatosporales</taxon>
        <taxon>Streptomycetaceae</taxon>
        <taxon>Streptomyces</taxon>
    </lineage>
</organism>
<proteinExistence type="predicted"/>
<dbReference type="EMBL" id="CP163432">
    <property type="protein sequence ID" value="XDQ08873.1"/>
    <property type="molecule type" value="Genomic_DNA"/>
</dbReference>
<accession>A0AB39MVR1</accession>
<name>A0AB39MVR1_9ACTN</name>
<keyword evidence="1" id="KW-0223">Dioxygenase</keyword>
<reference evidence="1" key="1">
    <citation type="submission" date="2024-07" db="EMBL/GenBank/DDBJ databases">
        <authorList>
            <person name="Yu S.T."/>
        </authorList>
    </citation>
    <scope>NUCLEOTIDE SEQUENCE</scope>
    <source>
        <strain evidence="1">R11</strain>
    </source>
</reference>
<dbReference type="AlphaFoldDB" id="A0AB39MVR1"/>